<organism evidence="2 3">
    <name type="scientific">Puccinia graminis f. sp. tritici</name>
    <dbReference type="NCBI Taxonomy" id="56615"/>
    <lineage>
        <taxon>Eukaryota</taxon>
        <taxon>Fungi</taxon>
        <taxon>Dikarya</taxon>
        <taxon>Basidiomycota</taxon>
        <taxon>Pucciniomycotina</taxon>
        <taxon>Pucciniomycetes</taxon>
        <taxon>Pucciniales</taxon>
        <taxon>Pucciniaceae</taxon>
        <taxon>Puccinia</taxon>
    </lineage>
</organism>
<dbReference type="AlphaFoldDB" id="A0A5B0M437"/>
<sequence>MMTEEKEGVGRDIVSGGGIDEFSGVNELEEGVKIDLRTGRISELIAGEFIGVAGDADAELDDEWVSEELGYGCLD</sequence>
<dbReference type="Proteomes" id="UP000324748">
    <property type="component" value="Unassembled WGS sequence"/>
</dbReference>
<comment type="caution">
    <text evidence="2">The sequence shown here is derived from an EMBL/GenBank/DDBJ whole genome shotgun (WGS) entry which is preliminary data.</text>
</comment>
<dbReference type="Proteomes" id="UP000325313">
    <property type="component" value="Unassembled WGS sequence"/>
</dbReference>
<name>A0A5B0M437_PUCGR</name>
<gene>
    <name evidence="2" type="ORF">PGT21_002121</name>
    <name evidence="1" type="ORF">PGTUg99_001995</name>
</gene>
<dbReference type="EMBL" id="VSWC01000170">
    <property type="protein sequence ID" value="KAA1071281.1"/>
    <property type="molecule type" value="Genomic_DNA"/>
</dbReference>
<protein>
    <submittedName>
        <fullName evidence="2">Uncharacterized protein</fullName>
    </submittedName>
</protein>
<evidence type="ECO:0000313" key="4">
    <source>
        <dbReference type="Proteomes" id="UP000325313"/>
    </source>
</evidence>
<keyword evidence="3" id="KW-1185">Reference proteome</keyword>
<dbReference type="EMBL" id="VDEP01000488">
    <property type="protein sequence ID" value="KAA1070004.1"/>
    <property type="molecule type" value="Genomic_DNA"/>
</dbReference>
<evidence type="ECO:0000313" key="3">
    <source>
        <dbReference type="Proteomes" id="UP000324748"/>
    </source>
</evidence>
<evidence type="ECO:0000313" key="1">
    <source>
        <dbReference type="EMBL" id="KAA1070004.1"/>
    </source>
</evidence>
<accession>A0A5B0M437</accession>
<proteinExistence type="predicted"/>
<evidence type="ECO:0000313" key="2">
    <source>
        <dbReference type="EMBL" id="KAA1071281.1"/>
    </source>
</evidence>
<reference evidence="3 4" key="1">
    <citation type="submission" date="2019-05" db="EMBL/GenBank/DDBJ databases">
        <title>Emergence of the Ug99 lineage of the wheat stem rust pathogen through somatic hybridization.</title>
        <authorList>
            <person name="Li F."/>
            <person name="Upadhyaya N.M."/>
            <person name="Sperschneider J."/>
            <person name="Matny O."/>
            <person name="Nguyen-Phuc H."/>
            <person name="Mago R."/>
            <person name="Raley C."/>
            <person name="Miller M.E."/>
            <person name="Silverstein K.A.T."/>
            <person name="Henningsen E."/>
            <person name="Hirsch C.D."/>
            <person name="Visser B."/>
            <person name="Pretorius Z.A."/>
            <person name="Steffenson B.J."/>
            <person name="Schwessinger B."/>
            <person name="Dodds P.N."/>
            <person name="Figueroa M."/>
        </authorList>
    </citation>
    <scope>NUCLEOTIDE SEQUENCE [LARGE SCALE GENOMIC DNA]</scope>
    <source>
        <strain evidence="2">21-0</strain>
        <strain evidence="1 4">Ug99</strain>
    </source>
</reference>